<accession>A0A240ED41</accession>
<keyword evidence="5 12" id="KW-0545">Nucleotide biosynthesis</keyword>
<dbReference type="GO" id="GO:0006233">
    <property type="term" value="P:dTDP biosynthetic process"/>
    <property type="evidence" value="ECO:0007669"/>
    <property type="project" value="InterPro"/>
</dbReference>
<dbReference type="InterPro" id="IPR039430">
    <property type="entry name" value="Thymidylate_kin-like_dom"/>
</dbReference>
<evidence type="ECO:0000313" key="15">
    <source>
        <dbReference type="Proteomes" id="UP000219042"/>
    </source>
</evidence>
<evidence type="ECO:0000256" key="8">
    <source>
        <dbReference type="ARBA" id="ARBA00022840"/>
    </source>
</evidence>
<keyword evidence="4 12" id="KW-0808">Transferase</keyword>
<dbReference type="AlphaFoldDB" id="A0A240ED41"/>
<dbReference type="NCBIfam" id="TIGR00041">
    <property type="entry name" value="DTMP_kinase"/>
    <property type="match status" value="1"/>
</dbReference>
<evidence type="ECO:0000256" key="1">
    <source>
        <dbReference type="ARBA" id="ARBA00009776"/>
    </source>
</evidence>
<keyword evidence="8 12" id="KW-0067">ATP-binding</keyword>
<feature type="binding site" evidence="12">
    <location>
        <begin position="7"/>
        <end position="14"/>
    </location>
    <ligand>
        <name>ATP</name>
        <dbReference type="ChEBI" id="CHEBI:30616"/>
    </ligand>
</feature>
<evidence type="ECO:0000256" key="9">
    <source>
        <dbReference type="ARBA" id="ARBA00029962"/>
    </source>
</evidence>
<dbReference type="EMBL" id="OANT01000014">
    <property type="protein sequence ID" value="SNX46628.1"/>
    <property type="molecule type" value="Genomic_DNA"/>
</dbReference>
<dbReference type="PANTHER" id="PTHR10344">
    <property type="entry name" value="THYMIDYLATE KINASE"/>
    <property type="match status" value="1"/>
</dbReference>
<evidence type="ECO:0000256" key="12">
    <source>
        <dbReference type="HAMAP-Rule" id="MF_00165"/>
    </source>
</evidence>
<dbReference type="HAMAP" id="MF_00165">
    <property type="entry name" value="Thymidylate_kinase"/>
    <property type="match status" value="1"/>
</dbReference>
<protein>
    <recommendedName>
        <fullName evidence="3 12">Thymidylate kinase</fullName>
        <ecNumber evidence="2 12">2.7.4.9</ecNumber>
    </recommendedName>
    <alternativeName>
        <fullName evidence="9 12">dTMP kinase</fullName>
    </alternativeName>
</protein>
<comment type="similarity">
    <text evidence="1 12">Belongs to the thymidylate kinase family.</text>
</comment>
<dbReference type="GO" id="GO:0006235">
    <property type="term" value="P:dTTP biosynthetic process"/>
    <property type="evidence" value="ECO:0007669"/>
    <property type="project" value="UniProtKB-UniRule"/>
</dbReference>
<evidence type="ECO:0000256" key="4">
    <source>
        <dbReference type="ARBA" id="ARBA00022679"/>
    </source>
</evidence>
<dbReference type="InterPro" id="IPR027417">
    <property type="entry name" value="P-loop_NTPase"/>
</dbReference>
<evidence type="ECO:0000256" key="6">
    <source>
        <dbReference type="ARBA" id="ARBA00022741"/>
    </source>
</evidence>
<evidence type="ECO:0000256" key="10">
    <source>
        <dbReference type="ARBA" id="ARBA00048743"/>
    </source>
</evidence>
<dbReference type="InterPro" id="IPR018094">
    <property type="entry name" value="Thymidylate_kinase"/>
</dbReference>
<dbReference type="GO" id="GO:0004798">
    <property type="term" value="F:dTMP kinase activity"/>
    <property type="evidence" value="ECO:0007669"/>
    <property type="project" value="UniProtKB-UniRule"/>
</dbReference>
<dbReference type="RefSeq" id="WP_097080364.1">
    <property type="nucleotide sequence ID" value="NZ_BAABHT010000013.1"/>
</dbReference>
<evidence type="ECO:0000256" key="11">
    <source>
        <dbReference type="ARBA" id="ARBA00057735"/>
    </source>
</evidence>
<feature type="domain" description="Thymidylate kinase-like" evidence="13">
    <location>
        <begin position="5"/>
        <end position="190"/>
    </location>
</feature>
<dbReference type="Gene3D" id="3.40.50.300">
    <property type="entry name" value="P-loop containing nucleotide triphosphate hydrolases"/>
    <property type="match status" value="1"/>
</dbReference>
<dbReference type="Pfam" id="PF02223">
    <property type="entry name" value="Thymidylate_kin"/>
    <property type="match status" value="1"/>
</dbReference>
<dbReference type="GO" id="GO:0005829">
    <property type="term" value="C:cytosol"/>
    <property type="evidence" value="ECO:0007669"/>
    <property type="project" value="TreeGrafter"/>
</dbReference>
<sequence length="207" mass="23404">MFISFEGTEGVGKSTLIATLHQILSQRYAVVLTREPGGTPLAEKIREILLQPDQEKMSDSTELLLIYAARAQHVEQVILPALQQNKIVLCDRFVDASIAYQYGGRGMDRGKIDILTQNFVKQLPAITFWLDAPVALGLQRAQKRGELDRFEQEKLEFFNGVRVAYQELAEQEPDRIIRIDATQQPEDIAAQALAQIEQRLKHPETFG</sequence>
<dbReference type="PANTHER" id="PTHR10344:SF4">
    <property type="entry name" value="UMP-CMP KINASE 2, MITOCHONDRIAL"/>
    <property type="match status" value="1"/>
</dbReference>
<evidence type="ECO:0000256" key="7">
    <source>
        <dbReference type="ARBA" id="ARBA00022777"/>
    </source>
</evidence>
<evidence type="ECO:0000256" key="3">
    <source>
        <dbReference type="ARBA" id="ARBA00017144"/>
    </source>
</evidence>
<keyword evidence="7 12" id="KW-0418">Kinase</keyword>
<evidence type="ECO:0000259" key="13">
    <source>
        <dbReference type="Pfam" id="PF02223"/>
    </source>
</evidence>
<dbReference type="Proteomes" id="UP000219042">
    <property type="component" value="Unassembled WGS sequence"/>
</dbReference>
<evidence type="ECO:0000313" key="14">
    <source>
        <dbReference type="EMBL" id="SNX46628.1"/>
    </source>
</evidence>
<evidence type="ECO:0000256" key="5">
    <source>
        <dbReference type="ARBA" id="ARBA00022727"/>
    </source>
</evidence>
<reference evidence="15" key="1">
    <citation type="submission" date="2016-09" db="EMBL/GenBank/DDBJ databases">
        <authorList>
            <person name="Varghese N."/>
            <person name="Submissions S."/>
        </authorList>
    </citation>
    <scope>NUCLEOTIDE SEQUENCE [LARGE SCALE GENOMIC DNA]</scope>
    <source>
        <strain evidence="15">ANC 4466</strain>
    </source>
</reference>
<comment type="function">
    <text evidence="11 12">Phosphorylation of dTMP to form dTDP in both de novo and salvage pathways of dTTP synthesis.</text>
</comment>
<dbReference type="FunFam" id="3.40.50.300:FF:000225">
    <property type="entry name" value="Thymidylate kinase"/>
    <property type="match status" value="1"/>
</dbReference>
<proteinExistence type="inferred from homology"/>
<dbReference type="SUPFAM" id="SSF52540">
    <property type="entry name" value="P-loop containing nucleoside triphosphate hydrolases"/>
    <property type="match status" value="1"/>
</dbReference>
<gene>
    <name evidence="12" type="primary">tmk</name>
    <name evidence="14" type="ORF">SAMN05421731_11438</name>
</gene>
<organism evidence="14 15">
    <name type="scientific">Acinetobacter puyangensis</name>
    <dbReference type="NCBI Taxonomy" id="1096779"/>
    <lineage>
        <taxon>Bacteria</taxon>
        <taxon>Pseudomonadati</taxon>
        <taxon>Pseudomonadota</taxon>
        <taxon>Gammaproteobacteria</taxon>
        <taxon>Moraxellales</taxon>
        <taxon>Moraxellaceae</taxon>
        <taxon>Acinetobacter</taxon>
    </lineage>
</organism>
<dbReference type="GO" id="GO:0005524">
    <property type="term" value="F:ATP binding"/>
    <property type="evidence" value="ECO:0007669"/>
    <property type="project" value="UniProtKB-UniRule"/>
</dbReference>
<keyword evidence="15" id="KW-1185">Reference proteome</keyword>
<keyword evidence="6 12" id="KW-0547">Nucleotide-binding</keyword>
<dbReference type="GO" id="GO:0006227">
    <property type="term" value="P:dUDP biosynthetic process"/>
    <property type="evidence" value="ECO:0007669"/>
    <property type="project" value="TreeGrafter"/>
</dbReference>
<dbReference type="CDD" id="cd01672">
    <property type="entry name" value="TMPK"/>
    <property type="match status" value="1"/>
</dbReference>
<dbReference type="OrthoDB" id="9774907at2"/>
<comment type="catalytic activity">
    <reaction evidence="10 12">
        <text>dTMP + ATP = dTDP + ADP</text>
        <dbReference type="Rhea" id="RHEA:13517"/>
        <dbReference type="ChEBI" id="CHEBI:30616"/>
        <dbReference type="ChEBI" id="CHEBI:58369"/>
        <dbReference type="ChEBI" id="CHEBI:63528"/>
        <dbReference type="ChEBI" id="CHEBI:456216"/>
        <dbReference type="EC" id="2.7.4.9"/>
    </reaction>
</comment>
<dbReference type="EC" id="2.7.4.9" evidence="2 12"/>
<evidence type="ECO:0000256" key="2">
    <source>
        <dbReference type="ARBA" id="ARBA00012980"/>
    </source>
</evidence>
<name>A0A240ED41_9GAMM</name>